<dbReference type="OrthoDB" id="127169at2759"/>
<accession>A0A329T6C3</accession>
<dbReference type="Proteomes" id="UP000251314">
    <property type="component" value="Unassembled WGS sequence"/>
</dbReference>
<proteinExistence type="predicted"/>
<protein>
    <submittedName>
        <fullName evidence="1">Uncharacterized protein</fullName>
    </submittedName>
</protein>
<keyword evidence="2" id="KW-1185">Reference proteome</keyword>
<organism evidence="1 2">
    <name type="scientific">Phytophthora cactorum</name>
    <dbReference type="NCBI Taxonomy" id="29920"/>
    <lineage>
        <taxon>Eukaryota</taxon>
        <taxon>Sar</taxon>
        <taxon>Stramenopiles</taxon>
        <taxon>Oomycota</taxon>
        <taxon>Peronosporomycetes</taxon>
        <taxon>Peronosporales</taxon>
        <taxon>Peronosporaceae</taxon>
        <taxon>Phytophthora</taxon>
    </lineage>
</organism>
<gene>
    <name evidence="1" type="ORF">PC110_g358</name>
</gene>
<comment type="caution">
    <text evidence="1">The sequence shown here is derived from an EMBL/GenBank/DDBJ whole genome shotgun (WGS) entry which is preliminary data.</text>
</comment>
<evidence type="ECO:0000313" key="1">
    <source>
        <dbReference type="EMBL" id="RAW43502.1"/>
    </source>
</evidence>
<name>A0A329T6C3_9STRA</name>
<sequence>MPEVGVEEVARELLCARGTVHVWRQKTDKLLRFTSHATSKTMKGKGRKETFPDVSAIVTYMKESAVTSIMEYMLQLELAWVTNDMADKRSGLLALQLMCERPANRHDFTSQKPQTAKKSREDLEQTRAEFALDFWRTYAEYEPSEILNVDETAINFDMPPRVFGPGRGRRDAARLRNTSKHAGRMSAGLTIRADEGPTGLLLDSFDCHVSEAGQRVVAEGVNP</sequence>
<reference evidence="1 2" key="1">
    <citation type="submission" date="2018-01" db="EMBL/GenBank/DDBJ databases">
        <title>Draft genome of the strawberry crown rot pathogen Phytophthora cactorum.</title>
        <authorList>
            <person name="Armitage A.D."/>
            <person name="Lysoe E."/>
            <person name="Nellist C.F."/>
            <person name="Harrison R.J."/>
            <person name="Brurberg M.B."/>
        </authorList>
    </citation>
    <scope>NUCLEOTIDE SEQUENCE [LARGE SCALE GENOMIC DNA]</scope>
    <source>
        <strain evidence="1 2">10300</strain>
    </source>
</reference>
<dbReference type="EMBL" id="MJFZ01000004">
    <property type="protein sequence ID" value="RAW43502.1"/>
    <property type="molecule type" value="Genomic_DNA"/>
</dbReference>
<evidence type="ECO:0000313" key="2">
    <source>
        <dbReference type="Proteomes" id="UP000251314"/>
    </source>
</evidence>
<dbReference type="AlphaFoldDB" id="A0A329T6C3"/>
<dbReference type="VEuPathDB" id="FungiDB:PC110_g358"/>